<dbReference type="EMBL" id="UGGT01000001">
    <property type="protein sequence ID" value="STO23138.1"/>
    <property type="molecule type" value="Genomic_DNA"/>
</dbReference>
<gene>
    <name evidence="1" type="ORF">NCTC11370_03244</name>
</gene>
<protein>
    <submittedName>
        <fullName evidence="1">Uncharacterized protein</fullName>
    </submittedName>
</protein>
<dbReference type="GeneID" id="93294104"/>
<sequence>MKIDQESLKKVCGESTTAVVFGFGKYDYVEVCEEINKHGITAFHSDDYSIANLDLQKDNPYSMYGLFKLILNDLFLENYKKKKEGKPLVPLIFVVGKSDATYDPKQIAKREEGPDDKWTTLTELRRVYKLVTEFGPEFSQTALDTIKFVRLDTQSNVTQLELVTPFWESEDWKNEWANRKEETRQTHGRGYKNSIWRTNLKEKIQEIDNLNHDEGNKEESKP</sequence>
<evidence type="ECO:0000313" key="2">
    <source>
        <dbReference type="Proteomes" id="UP000254554"/>
    </source>
</evidence>
<organism evidence="1 2">
    <name type="scientific">Fluoribacter dumoffii</name>
    <dbReference type="NCBI Taxonomy" id="463"/>
    <lineage>
        <taxon>Bacteria</taxon>
        <taxon>Pseudomonadati</taxon>
        <taxon>Pseudomonadota</taxon>
        <taxon>Gammaproteobacteria</taxon>
        <taxon>Legionellales</taxon>
        <taxon>Legionellaceae</taxon>
        <taxon>Fluoribacter</taxon>
    </lineage>
</organism>
<dbReference type="Proteomes" id="UP000254554">
    <property type="component" value="Unassembled WGS sequence"/>
</dbReference>
<evidence type="ECO:0000313" key="1">
    <source>
        <dbReference type="EMBL" id="STO23138.1"/>
    </source>
</evidence>
<dbReference type="AlphaFoldDB" id="A0A377GFJ5"/>
<name>A0A377GFJ5_9GAMM</name>
<proteinExistence type="predicted"/>
<keyword evidence="2" id="KW-1185">Reference proteome</keyword>
<dbReference type="RefSeq" id="WP_019350343.1">
    <property type="nucleotide sequence ID" value="NZ_UGGT01000001.1"/>
</dbReference>
<reference evidence="1 2" key="1">
    <citation type="submission" date="2018-06" db="EMBL/GenBank/DDBJ databases">
        <authorList>
            <consortium name="Pathogen Informatics"/>
            <person name="Doyle S."/>
        </authorList>
    </citation>
    <scope>NUCLEOTIDE SEQUENCE [LARGE SCALE GENOMIC DNA]</scope>
    <source>
        <strain evidence="1 2">NCTC11370</strain>
    </source>
</reference>
<dbReference type="OrthoDB" id="5648484at2"/>
<accession>A0A377GFJ5</accession>